<proteinExistence type="predicted"/>
<dbReference type="Pfam" id="PF01381">
    <property type="entry name" value="HTH_3"/>
    <property type="match status" value="1"/>
</dbReference>
<dbReference type="InterPro" id="IPR001387">
    <property type="entry name" value="Cro/C1-type_HTH"/>
</dbReference>
<dbReference type="EMBL" id="DVOT01000110">
    <property type="protein sequence ID" value="HIV27510.1"/>
    <property type="molecule type" value="Genomic_DNA"/>
</dbReference>
<dbReference type="Proteomes" id="UP000886884">
    <property type="component" value="Unassembled WGS sequence"/>
</dbReference>
<dbReference type="SUPFAM" id="SSF47413">
    <property type="entry name" value="lambda repressor-like DNA-binding domains"/>
    <property type="match status" value="1"/>
</dbReference>
<evidence type="ECO:0000313" key="3">
    <source>
        <dbReference type="EMBL" id="HIV27510.1"/>
    </source>
</evidence>
<feature type="domain" description="HTH cro/C1-type" evidence="2">
    <location>
        <begin position="7"/>
        <end position="61"/>
    </location>
</feature>
<accession>A0A9D1P6R0</accession>
<dbReference type="PANTHER" id="PTHR46797">
    <property type="entry name" value="HTH-TYPE TRANSCRIPTIONAL REGULATOR"/>
    <property type="match status" value="1"/>
</dbReference>
<dbReference type="GO" id="GO:0003700">
    <property type="term" value="F:DNA-binding transcription factor activity"/>
    <property type="evidence" value="ECO:0007669"/>
    <property type="project" value="TreeGrafter"/>
</dbReference>
<dbReference type="Gene3D" id="1.10.260.40">
    <property type="entry name" value="lambda repressor-like DNA-binding domains"/>
    <property type="match status" value="1"/>
</dbReference>
<dbReference type="GO" id="GO:0003677">
    <property type="term" value="F:DNA binding"/>
    <property type="evidence" value="ECO:0007669"/>
    <property type="project" value="UniProtKB-KW"/>
</dbReference>
<dbReference type="InterPro" id="IPR050807">
    <property type="entry name" value="TransReg_Diox_bact_type"/>
</dbReference>
<reference evidence="3" key="1">
    <citation type="submission" date="2020-10" db="EMBL/GenBank/DDBJ databases">
        <authorList>
            <person name="Gilroy R."/>
        </authorList>
    </citation>
    <scope>NUCLEOTIDE SEQUENCE</scope>
    <source>
        <strain evidence="3">CHK183-6373</strain>
    </source>
</reference>
<evidence type="ECO:0000259" key="2">
    <source>
        <dbReference type="PROSITE" id="PS50943"/>
    </source>
</evidence>
<evidence type="ECO:0000256" key="1">
    <source>
        <dbReference type="ARBA" id="ARBA00023125"/>
    </source>
</evidence>
<name>A0A9D1P6R0_9FIRM</name>
<dbReference type="PROSITE" id="PS50943">
    <property type="entry name" value="HTH_CROC1"/>
    <property type="match status" value="1"/>
</dbReference>
<comment type="caution">
    <text evidence="3">The sequence shown here is derived from an EMBL/GenBank/DDBJ whole genome shotgun (WGS) entry which is preliminary data.</text>
</comment>
<organism evidence="3 4">
    <name type="scientific">Candidatus Ornithocaccomicrobium faecavium</name>
    <dbReference type="NCBI Taxonomy" id="2840890"/>
    <lineage>
        <taxon>Bacteria</taxon>
        <taxon>Bacillati</taxon>
        <taxon>Bacillota</taxon>
        <taxon>Clostridia</taxon>
        <taxon>Candidatus Ornithocaccomicrobium</taxon>
    </lineage>
</organism>
<dbReference type="CDD" id="cd00093">
    <property type="entry name" value="HTH_XRE"/>
    <property type="match status" value="1"/>
</dbReference>
<dbReference type="AlphaFoldDB" id="A0A9D1P6R0"/>
<sequence>MSIGGNIRRKREEAGTTQVELAARVGVTQSMLCQIERGTKACTMALGAEIARALGCDVSELFEEADRPA</sequence>
<keyword evidence="1" id="KW-0238">DNA-binding</keyword>
<dbReference type="PANTHER" id="PTHR46797:SF1">
    <property type="entry name" value="METHYLPHOSPHONATE SYNTHASE"/>
    <property type="match status" value="1"/>
</dbReference>
<protein>
    <submittedName>
        <fullName evidence="3">Helix-turn-helix transcriptional regulator</fullName>
    </submittedName>
</protein>
<evidence type="ECO:0000313" key="4">
    <source>
        <dbReference type="Proteomes" id="UP000886884"/>
    </source>
</evidence>
<gene>
    <name evidence="3" type="ORF">IAA64_06045</name>
</gene>
<reference evidence="3" key="2">
    <citation type="journal article" date="2021" name="PeerJ">
        <title>Extensive microbial diversity within the chicken gut microbiome revealed by metagenomics and culture.</title>
        <authorList>
            <person name="Gilroy R."/>
            <person name="Ravi A."/>
            <person name="Getino M."/>
            <person name="Pursley I."/>
            <person name="Horton D.L."/>
            <person name="Alikhan N.F."/>
            <person name="Baker D."/>
            <person name="Gharbi K."/>
            <person name="Hall N."/>
            <person name="Watson M."/>
            <person name="Adriaenssens E.M."/>
            <person name="Foster-Nyarko E."/>
            <person name="Jarju S."/>
            <person name="Secka A."/>
            <person name="Antonio M."/>
            <person name="Oren A."/>
            <person name="Chaudhuri R.R."/>
            <person name="La Ragione R."/>
            <person name="Hildebrand F."/>
            <person name="Pallen M.J."/>
        </authorList>
    </citation>
    <scope>NUCLEOTIDE SEQUENCE</scope>
    <source>
        <strain evidence="3">CHK183-6373</strain>
    </source>
</reference>
<dbReference type="SMART" id="SM00530">
    <property type="entry name" value="HTH_XRE"/>
    <property type="match status" value="1"/>
</dbReference>
<dbReference type="GO" id="GO:0005829">
    <property type="term" value="C:cytosol"/>
    <property type="evidence" value="ECO:0007669"/>
    <property type="project" value="TreeGrafter"/>
</dbReference>
<dbReference type="InterPro" id="IPR010982">
    <property type="entry name" value="Lambda_DNA-bd_dom_sf"/>
</dbReference>